<evidence type="ECO:0000313" key="1">
    <source>
        <dbReference type="EMBL" id="WHZ57020.1"/>
    </source>
</evidence>
<protein>
    <submittedName>
        <fullName evidence="1">Sugar phosphate isomerase/epimerase family protein</fullName>
    </submittedName>
</protein>
<dbReference type="EMBL" id="CP126116">
    <property type="protein sequence ID" value="WHZ57020.1"/>
    <property type="molecule type" value="Genomic_DNA"/>
</dbReference>
<keyword evidence="2" id="KW-1185">Reference proteome</keyword>
<sequence length="280" mass="31320">MLKGINQWCYPEGTSLEKVFEYSSNAGFDAVELNVYEKNGIGLTLDTTAREAEMIVKLAEKQGLKLPSLSTALLWKAPLSSPDERIREHGRNIVKKQLELASVMGIDTILVVPGLVNAETSYEACYELSQNELRNLSAVAETKEVHIGVENVWNRFLLSPLEMARYIDEIDSDYVGAYFDVGNVLQFGYPEQWIRILKDRIRKVHVKDFSTQVGNITGFVPLLSGDVNWTSVMEALREIGYHDVITAELTPYHISPNELANDTARHMDVILASGTAAQKV</sequence>
<accession>A0ACD4R950</accession>
<name>A0ACD4R950_9BACI</name>
<organism evidence="1 2">
    <name type="scientific">Metabacillus hrfriensis</name>
    <dbReference type="NCBI Taxonomy" id="3048891"/>
    <lineage>
        <taxon>Bacteria</taxon>
        <taxon>Bacillati</taxon>
        <taxon>Bacillota</taxon>
        <taxon>Bacilli</taxon>
        <taxon>Bacillales</taxon>
        <taxon>Bacillaceae</taxon>
        <taxon>Metabacillus</taxon>
    </lineage>
</organism>
<dbReference type="Proteomes" id="UP001226091">
    <property type="component" value="Chromosome"/>
</dbReference>
<keyword evidence="1" id="KW-0413">Isomerase</keyword>
<proteinExistence type="predicted"/>
<evidence type="ECO:0000313" key="2">
    <source>
        <dbReference type="Proteomes" id="UP001226091"/>
    </source>
</evidence>
<reference evidence="2" key="1">
    <citation type="journal article" date="2025" name="Aquaculture">
        <title>Assessment of the bioflocculant production and safety properties of Metabacillus hrfriensis sp. nov. based on phenotypic and whole-genome sequencing analysis.</title>
        <authorList>
            <person name="Zhang R."/>
            <person name="Zhao Z."/>
            <person name="Luo L."/>
            <person name="Wang S."/>
            <person name="Guo K."/>
            <person name="Xu W."/>
        </authorList>
    </citation>
    <scope>NUCLEOTIDE SEQUENCE [LARGE SCALE GENOMIC DNA]</scope>
    <source>
        <strain evidence="2">CT-WN-B3</strain>
    </source>
</reference>
<gene>
    <name evidence="1" type="ORF">QLQ22_20520</name>
</gene>